<dbReference type="AlphaFoldDB" id="A0A813G5L8"/>
<organism evidence="1 2">
    <name type="scientific">Polarella glacialis</name>
    <name type="common">Dinoflagellate</name>
    <dbReference type="NCBI Taxonomy" id="89957"/>
    <lineage>
        <taxon>Eukaryota</taxon>
        <taxon>Sar</taxon>
        <taxon>Alveolata</taxon>
        <taxon>Dinophyceae</taxon>
        <taxon>Suessiales</taxon>
        <taxon>Suessiaceae</taxon>
        <taxon>Polarella</taxon>
    </lineage>
</organism>
<reference evidence="1" key="1">
    <citation type="submission" date="2021-02" db="EMBL/GenBank/DDBJ databases">
        <authorList>
            <person name="Dougan E. K."/>
            <person name="Rhodes N."/>
            <person name="Thang M."/>
            <person name="Chan C."/>
        </authorList>
    </citation>
    <scope>NUCLEOTIDE SEQUENCE</scope>
</reference>
<gene>
    <name evidence="1" type="ORF">PGLA1383_LOCUS38988</name>
</gene>
<evidence type="ECO:0000313" key="1">
    <source>
        <dbReference type="EMBL" id="CAE8621468.1"/>
    </source>
</evidence>
<dbReference type="EMBL" id="CAJNNV010027751">
    <property type="protein sequence ID" value="CAE8621468.1"/>
    <property type="molecule type" value="Genomic_DNA"/>
</dbReference>
<protein>
    <submittedName>
        <fullName evidence="1">Uncharacterized protein</fullName>
    </submittedName>
</protein>
<evidence type="ECO:0000313" key="2">
    <source>
        <dbReference type="Proteomes" id="UP000654075"/>
    </source>
</evidence>
<feature type="non-terminal residue" evidence="1">
    <location>
        <position position="1"/>
    </location>
</feature>
<sequence length="75" mass="7681">IAAVGYRHIPTFRAESPFTLGPVSTDTAAAAAVPELSPLAKARAAQAALAQAAAAQTAEVAEDAAARWQESFDDK</sequence>
<keyword evidence="2" id="KW-1185">Reference proteome</keyword>
<dbReference type="Proteomes" id="UP000654075">
    <property type="component" value="Unassembled WGS sequence"/>
</dbReference>
<proteinExistence type="predicted"/>
<comment type="caution">
    <text evidence="1">The sequence shown here is derived from an EMBL/GenBank/DDBJ whole genome shotgun (WGS) entry which is preliminary data.</text>
</comment>
<accession>A0A813G5L8</accession>
<name>A0A813G5L8_POLGL</name>
<feature type="non-terminal residue" evidence="1">
    <location>
        <position position="75"/>
    </location>
</feature>